<name>A0ABW5HSE4_9PSEU</name>
<organism evidence="2 3">
    <name type="scientific">Amycolatopsis albidoflavus</name>
    <dbReference type="NCBI Taxonomy" id="102226"/>
    <lineage>
        <taxon>Bacteria</taxon>
        <taxon>Bacillati</taxon>
        <taxon>Actinomycetota</taxon>
        <taxon>Actinomycetes</taxon>
        <taxon>Pseudonocardiales</taxon>
        <taxon>Pseudonocardiaceae</taxon>
        <taxon>Amycolatopsis</taxon>
    </lineage>
</organism>
<evidence type="ECO:0000313" key="3">
    <source>
        <dbReference type="Proteomes" id="UP001597542"/>
    </source>
</evidence>
<dbReference type="Gene3D" id="2.40.10.10">
    <property type="entry name" value="Trypsin-like serine proteases"/>
    <property type="match status" value="1"/>
</dbReference>
<evidence type="ECO:0000256" key="1">
    <source>
        <dbReference type="SAM" id="MobiDB-lite"/>
    </source>
</evidence>
<dbReference type="EMBL" id="JBHUKQ010000004">
    <property type="protein sequence ID" value="MFD2479621.1"/>
    <property type="molecule type" value="Genomic_DNA"/>
</dbReference>
<proteinExistence type="predicted"/>
<reference evidence="3" key="1">
    <citation type="journal article" date="2019" name="Int. J. Syst. Evol. Microbiol.">
        <title>The Global Catalogue of Microorganisms (GCM) 10K type strain sequencing project: providing services to taxonomists for standard genome sequencing and annotation.</title>
        <authorList>
            <consortium name="The Broad Institute Genomics Platform"/>
            <consortium name="The Broad Institute Genome Sequencing Center for Infectious Disease"/>
            <person name="Wu L."/>
            <person name="Ma J."/>
        </authorList>
    </citation>
    <scope>NUCLEOTIDE SEQUENCE [LARGE SCALE GENOMIC DNA]</scope>
    <source>
        <strain evidence="3">CGMCC 4.7638</strain>
    </source>
</reference>
<accession>A0ABW5HSE4</accession>
<dbReference type="SUPFAM" id="SSF50494">
    <property type="entry name" value="Trypsin-like serine proteases"/>
    <property type="match status" value="1"/>
</dbReference>
<dbReference type="RefSeq" id="WP_344277745.1">
    <property type="nucleotide sequence ID" value="NZ_BAAAHV010000013.1"/>
</dbReference>
<evidence type="ECO:0000313" key="2">
    <source>
        <dbReference type="EMBL" id="MFD2479621.1"/>
    </source>
</evidence>
<dbReference type="Proteomes" id="UP001597542">
    <property type="component" value="Unassembled WGS sequence"/>
</dbReference>
<feature type="region of interest" description="Disordered" evidence="1">
    <location>
        <begin position="1"/>
        <end position="26"/>
    </location>
</feature>
<dbReference type="InterPro" id="IPR009003">
    <property type="entry name" value="Peptidase_S1_PA"/>
</dbReference>
<sequence length="114" mass="11758">MSSANPAPQIGDLLAKSGRASGHTTGRVRAVNATVTVNYLYGRVARFAKQIVADATLAGPSDSGSLAVGTGPRAVGLVFATSPTVSLLNPVPLVEHLLCVRITRPEREGRPAGR</sequence>
<comment type="caution">
    <text evidence="2">The sequence shown here is derived from an EMBL/GenBank/DDBJ whole genome shotgun (WGS) entry which is preliminary data.</text>
</comment>
<protein>
    <submittedName>
        <fullName evidence="2">Uncharacterized protein</fullName>
    </submittedName>
</protein>
<dbReference type="InterPro" id="IPR043504">
    <property type="entry name" value="Peptidase_S1_PA_chymotrypsin"/>
</dbReference>
<keyword evidence="3" id="KW-1185">Reference proteome</keyword>
<gene>
    <name evidence="2" type="ORF">ACFSUT_05000</name>
</gene>